<dbReference type="EMBL" id="JAYWIO010000004">
    <property type="protein sequence ID" value="KAK7269175.1"/>
    <property type="molecule type" value="Genomic_DNA"/>
</dbReference>
<protein>
    <submittedName>
        <fullName evidence="1">Uncharacterized protein</fullName>
    </submittedName>
</protein>
<sequence length="79" mass="8772">MGFWFSSAILLSQEMDCSHVLLCSRQPLIPASSFENPSNVAVPNANWFISIFIKKGKRATDLGSLISVLSFVQCLKFSF</sequence>
<dbReference type="Proteomes" id="UP001372338">
    <property type="component" value="Unassembled WGS sequence"/>
</dbReference>
<comment type="caution">
    <text evidence="1">The sequence shown here is derived from an EMBL/GenBank/DDBJ whole genome shotgun (WGS) entry which is preliminary data.</text>
</comment>
<reference evidence="1 2" key="1">
    <citation type="submission" date="2024-01" db="EMBL/GenBank/DDBJ databases">
        <title>The genomes of 5 underutilized Papilionoideae crops provide insights into root nodulation and disease resistanc.</title>
        <authorList>
            <person name="Yuan L."/>
        </authorList>
    </citation>
    <scope>NUCLEOTIDE SEQUENCE [LARGE SCALE GENOMIC DNA]</scope>
    <source>
        <strain evidence="1">ZHUSHIDOU_FW_LH</strain>
        <tissue evidence="1">Leaf</tissue>
    </source>
</reference>
<gene>
    <name evidence="1" type="ORF">RIF29_21891</name>
</gene>
<evidence type="ECO:0000313" key="1">
    <source>
        <dbReference type="EMBL" id="KAK7269175.1"/>
    </source>
</evidence>
<organism evidence="1 2">
    <name type="scientific">Crotalaria pallida</name>
    <name type="common">Smooth rattlebox</name>
    <name type="synonym">Crotalaria striata</name>
    <dbReference type="NCBI Taxonomy" id="3830"/>
    <lineage>
        <taxon>Eukaryota</taxon>
        <taxon>Viridiplantae</taxon>
        <taxon>Streptophyta</taxon>
        <taxon>Embryophyta</taxon>
        <taxon>Tracheophyta</taxon>
        <taxon>Spermatophyta</taxon>
        <taxon>Magnoliopsida</taxon>
        <taxon>eudicotyledons</taxon>
        <taxon>Gunneridae</taxon>
        <taxon>Pentapetalae</taxon>
        <taxon>rosids</taxon>
        <taxon>fabids</taxon>
        <taxon>Fabales</taxon>
        <taxon>Fabaceae</taxon>
        <taxon>Papilionoideae</taxon>
        <taxon>50 kb inversion clade</taxon>
        <taxon>genistoids sensu lato</taxon>
        <taxon>core genistoids</taxon>
        <taxon>Crotalarieae</taxon>
        <taxon>Crotalaria</taxon>
    </lineage>
</organism>
<proteinExistence type="predicted"/>
<keyword evidence="2" id="KW-1185">Reference proteome</keyword>
<accession>A0AAN9F8B0</accession>
<name>A0AAN9F8B0_CROPI</name>
<evidence type="ECO:0000313" key="2">
    <source>
        <dbReference type="Proteomes" id="UP001372338"/>
    </source>
</evidence>
<dbReference type="AlphaFoldDB" id="A0AAN9F8B0"/>